<protein>
    <submittedName>
        <fullName evidence="3">Uncharacterized protein</fullName>
    </submittedName>
</protein>
<feature type="compositionally biased region" description="Basic and acidic residues" evidence="2">
    <location>
        <begin position="194"/>
        <end position="239"/>
    </location>
</feature>
<name>A0A9N9WZE1_PHACE</name>
<evidence type="ECO:0000313" key="3">
    <source>
        <dbReference type="EMBL" id="CAG9817194.1"/>
    </source>
</evidence>
<gene>
    <name evidence="3" type="ORF">PHAECO_LOCUS4692</name>
</gene>
<keyword evidence="1" id="KW-0175">Coiled coil</keyword>
<dbReference type="InterPro" id="IPR046349">
    <property type="entry name" value="C1-like_sf"/>
</dbReference>
<feature type="region of interest" description="Disordered" evidence="2">
    <location>
        <begin position="121"/>
        <end position="152"/>
    </location>
</feature>
<organism evidence="3 4">
    <name type="scientific">Phaedon cochleariae</name>
    <name type="common">Mustard beetle</name>
    <dbReference type="NCBI Taxonomy" id="80249"/>
    <lineage>
        <taxon>Eukaryota</taxon>
        <taxon>Metazoa</taxon>
        <taxon>Ecdysozoa</taxon>
        <taxon>Arthropoda</taxon>
        <taxon>Hexapoda</taxon>
        <taxon>Insecta</taxon>
        <taxon>Pterygota</taxon>
        <taxon>Neoptera</taxon>
        <taxon>Endopterygota</taxon>
        <taxon>Coleoptera</taxon>
        <taxon>Polyphaga</taxon>
        <taxon>Cucujiformia</taxon>
        <taxon>Chrysomeloidea</taxon>
        <taxon>Chrysomelidae</taxon>
        <taxon>Chrysomelinae</taxon>
        <taxon>Chrysomelini</taxon>
        <taxon>Phaedon</taxon>
    </lineage>
</organism>
<accession>A0A9N9WZE1</accession>
<feature type="coiled-coil region" evidence="1">
    <location>
        <begin position="84"/>
        <end position="111"/>
    </location>
</feature>
<dbReference type="AlphaFoldDB" id="A0A9N9WZE1"/>
<feature type="region of interest" description="Disordered" evidence="2">
    <location>
        <begin position="167"/>
        <end position="258"/>
    </location>
</feature>
<dbReference type="SUPFAM" id="SSF57889">
    <property type="entry name" value="Cysteine-rich domain"/>
    <property type="match status" value="1"/>
</dbReference>
<reference evidence="3" key="2">
    <citation type="submission" date="2022-10" db="EMBL/GenBank/DDBJ databases">
        <authorList>
            <consortium name="ENA_rothamsted_submissions"/>
            <consortium name="culmorum"/>
            <person name="King R."/>
        </authorList>
    </citation>
    <scope>NUCLEOTIDE SEQUENCE</scope>
</reference>
<evidence type="ECO:0000256" key="1">
    <source>
        <dbReference type="SAM" id="Coils"/>
    </source>
</evidence>
<sequence length="344" mass="39218">MAAGLGASPNHLLKNESFTCKHCRKIVVNYVKCVKCHVPLHPSCLKQANQAKNPECLHTVEEICRVDAVSNEISFKLEVFMSENSLLKRIIMKLEEKNHILNENCQLLRDKIINIEKIHQSSQNEGMGEVKKTKPTNLNDKKTSVPVSASTSTSLKAFKASNLQTMKEKENSVKLSITSLSSSSRDSSPAVPHPKTEHGTERKTQVKKREEEDITMKNDNIKNRNHNQEPDRNKNKTDYDDTNNLQEQERKSKSNGDWKTVAYRRHKSNDGKRLQHKLSTGSRSNNEAMAALRVVNRLSWIYLSGFHPDTTNHDLLKCLDGNFAEQYICEQITKRQNPKMLSLK</sequence>
<dbReference type="OrthoDB" id="6784269at2759"/>
<dbReference type="EMBL" id="OU896721">
    <property type="protein sequence ID" value="CAG9817194.1"/>
    <property type="molecule type" value="Genomic_DNA"/>
</dbReference>
<proteinExistence type="predicted"/>
<feature type="compositionally biased region" description="Low complexity" evidence="2">
    <location>
        <begin position="173"/>
        <end position="188"/>
    </location>
</feature>
<dbReference type="Proteomes" id="UP001153737">
    <property type="component" value="Chromosome 15"/>
</dbReference>
<evidence type="ECO:0000313" key="4">
    <source>
        <dbReference type="Proteomes" id="UP001153737"/>
    </source>
</evidence>
<reference evidence="3" key="1">
    <citation type="submission" date="2022-01" db="EMBL/GenBank/DDBJ databases">
        <authorList>
            <person name="King R."/>
        </authorList>
    </citation>
    <scope>NUCLEOTIDE SEQUENCE</scope>
</reference>
<feature type="compositionally biased region" description="Basic and acidic residues" evidence="2">
    <location>
        <begin position="247"/>
        <end position="256"/>
    </location>
</feature>
<evidence type="ECO:0000256" key="2">
    <source>
        <dbReference type="SAM" id="MobiDB-lite"/>
    </source>
</evidence>
<keyword evidence="4" id="KW-1185">Reference proteome</keyword>